<evidence type="ECO:0000256" key="1">
    <source>
        <dbReference type="SAM" id="MobiDB-lite"/>
    </source>
</evidence>
<evidence type="ECO:0000313" key="2">
    <source>
        <dbReference type="EMBL" id="OLT57997.1"/>
    </source>
</evidence>
<comment type="caution">
    <text evidence="2">The sequence shown here is derived from an EMBL/GenBank/DDBJ whole genome shotgun (WGS) entry which is preliminary data.</text>
</comment>
<dbReference type="Proteomes" id="UP000186657">
    <property type="component" value="Unassembled WGS sequence"/>
</dbReference>
<dbReference type="EMBL" id="MKZS01000001">
    <property type="protein sequence ID" value="OLT57997.1"/>
    <property type="molecule type" value="Genomic_DNA"/>
</dbReference>
<feature type="region of interest" description="Disordered" evidence="1">
    <location>
        <begin position="1"/>
        <end position="34"/>
    </location>
</feature>
<gene>
    <name evidence="2" type="ORF">BJP37_02020</name>
</gene>
<evidence type="ECO:0000313" key="3">
    <source>
        <dbReference type="Proteomes" id="UP000186657"/>
    </source>
</evidence>
<dbReference type="AlphaFoldDB" id="A0A1U7MW92"/>
<sequence length="72" mass="7670">MGGTPFGGAASLSSPVETKPVAHGGDPHRSALAPQDRLGALDLGENSPRVEPLHRFIFGLPFELHTETTEFF</sequence>
<organism evidence="2 3">
    <name type="scientific">Moorena bouillonii PNG</name>
    <dbReference type="NCBI Taxonomy" id="568701"/>
    <lineage>
        <taxon>Bacteria</taxon>
        <taxon>Bacillati</taxon>
        <taxon>Cyanobacteriota</taxon>
        <taxon>Cyanophyceae</taxon>
        <taxon>Coleofasciculales</taxon>
        <taxon>Coleofasciculaceae</taxon>
        <taxon>Moorena</taxon>
    </lineage>
</organism>
<reference evidence="2 3" key="1">
    <citation type="submission" date="2016-10" db="EMBL/GenBank/DDBJ databases">
        <title>Comparative genomics uncovers the prolific and rare metabolic potential of the cyanobacterial genus Moorea.</title>
        <authorList>
            <person name="Leao T."/>
            <person name="Castelao G."/>
            <person name="Korobeynikov A."/>
            <person name="Monroe E.A."/>
            <person name="Podell S."/>
            <person name="Glukhov E."/>
            <person name="Allen E."/>
            <person name="Gerwick W.H."/>
            <person name="Gerwick L."/>
        </authorList>
    </citation>
    <scope>NUCLEOTIDE SEQUENCE [LARGE SCALE GENOMIC DNA]</scope>
    <source>
        <strain evidence="2 3">PNG5-198</strain>
    </source>
</reference>
<proteinExistence type="predicted"/>
<protein>
    <submittedName>
        <fullName evidence="2">Uncharacterized protein</fullName>
    </submittedName>
</protein>
<accession>A0A1U7MW92</accession>
<keyword evidence="3" id="KW-1185">Reference proteome</keyword>
<name>A0A1U7MW92_9CYAN</name>